<evidence type="ECO:0000256" key="1">
    <source>
        <dbReference type="ARBA" id="ARBA00022737"/>
    </source>
</evidence>
<evidence type="ECO:0000256" key="4">
    <source>
        <dbReference type="SAM" id="MobiDB-lite"/>
    </source>
</evidence>
<protein>
    <recommendedName>
        <fullName evidence="7">Ankyrin repeat protein</fullName>
    </recommendedName>
</protein>
<dbReference type="PROSITE" id="PS50088">
    <property type="entry name" value="ANK_REPEAT"/>
    <property type="match status" value="1"/>
</dbReference>
<evidence type="ECO:0000313" key="5">
    <source>
        <dbReference type="EMBL" id="GAB0134935.1"/>
    </source>
</evidence>
<sequence>MVPNSTIPFTPLARILGSPSPPIPRAHCASSTMPPADTNQADEVIDAREFSAFLRRTTCLSNLTDHTTGSFHRVLSDYSEPYVQTVKRLVKRFTAPKANRSSLPRSFPDEKGAGESWANDEDRPPELDSRPFNIPGDYHGNSSHGLRRKIRQGRHFFMCWTIAFKKIQNTFVTYSRDCFRRSFLHLLIAEKYPQELLDQVAVFCDQDILAARDAFGLGPAHAATGMELDRNGIVLQNSFGSVSASDPRIAKESKLLENVRLAGQCPSLQGDHGRNGLHCLAMASLSSATVANKYHLQSPPREKITKRHRNPQHALDSSTDKLNFRLGLVIGLLHAGVDPNQHDNDGNTTLMAFVAELPGDDDYQIQPQILEALVNKGANVNARNRRGETALHVAVRCGRKLPMRTLVRLGASVHSRDSAGRSLLDIADVKMVNCESDEHTTDYAHFEACRAWLSGKGMALQRPTVIDEWGM</sequence>
<dbReference type="Pfam" id="PF12796">
    <property type="entry name" value="Ank_2"/>
    <property type="match status" value="1"/>
</dbReference>
<dbReference type="InterPro" id="IPR036770">
    <property type="entry name" value="Ankyrin_rpt-contain_sf"/>
</dbReference>
<reference evidence="6" key="1">
    <citation type="submission" date="2024-06" db="EMBL/GenBank/DDBJ databases">
        <title>Draft Genome Sequences of Epichloe bromicola Strains Isolated from Elymus ciliaris.</title>
        <authorList>
            <consortium name="Epichloe bromicola genome sequencing consortium"/>
            <person name="Miura A."/>
            <person name="Imano S."/>
            <person name="Ashida A."/>
            <person name="Sato I."/>
            <person name="Chiba S."/>
            <person name="Tanaka A."/>
            <person name="Camagna M."/>
            <person name="Takemoto D."/>
        </authorList>
    </citation>
    <scope>NUCLEOTIDE SEQUENCE [LARGE SCALE GENOMIC DNA]</scope>
    <source>
        <strain evidence="6">DP</strain>
    </source>
</reference>
<keyword evidence="2 3" id="KW-0040">ANK repeat</keyword>
<evidence type="ECO:0000256" key="3">
    <source>
        <dbReference type="PROSITE-ProRule" id="PRU00023"/>
    </source>
</evidence>
<keyword evidence="6" id="KW-1185">Reference proteome</keyword>
<proteinExistence type="predicted"/>
<gene>
    <name evidence="5" type="primary">g3287</name>
    <name evidence="5" type="ORF">EsDP_00003287</name>
</gene>
<feature type="compositionally biased region" description="Basic and acidic residues" evidence="4">
    <location>
        <begin position="120"/>
        <end position="129"/>
    </location>
</feature>
<organism evidence="5 6">
    <name type="scientific">Epichloe bromicola</name>
    <dbReference type="NCBI Taxonomy" id="79588"/>
    <lineage>
        <taxon>Eukaryota</taxon>
        <taxon>Fungi</taxon>
        <taxon>Dikarya</taxon>
        <taxon>Ascomycota</taxon>
        <taxon>Pezizomycotina</taxon>
        <taxon>Sordariomycetes</taxon>
        <taxon>Hypocreomycetidae</taxon>
        <taxon>Hypocreales</taxon>
        <taxon>Clavicipitaceae</taxon>
        <taxon>Epichloe</taxon>
    </lineage>
</organism>
<feature type="region of interest" description="Disordered" evidence="4">
    <location>
        <begin position="99"/>
        <end position="138"/>
    </location>
</feature>
<dbReference type="EMBL" id="BAAFGZ010000102">
    <property type="protein sequence ID" value="GAB0134935.1"/>
    <property type="molecule type" value="Genomic_DNA"/>
</dbReference>
<evidence type="ECO:0000256" key="2">
    <source>
        <dbReference type="ARBA" id="ARBA00023043"/>
    </source>
</evidence>
<dbReference type="Gene3D" id="1.25.40.20">
    <property type="entry name" value="Ankyrin repeat-containing domain"/>
    <property type="match status" value="1"/>
</dbReference>
<dbReference type="PANTHER" id="PTHR24171">
    <property type="entry name" value="ANKYRIN REPEAT DOMAIN-CONTAINING PROTEIN 39-RELATED"/>
    <property type="match status" value="1"/>
</dbReference>
<evidence type="ECO:0000313" key="6">
    <source>
        <dbReference type="Proteomes" id="UP001562357"/>
    </source>
</evidence>
<dbReference type="SUPFAM" id="SSF48403">
    <property type="entry name" value="Ankyrin repeat"/>
    <property type="match status" value="1"/>
</dbReference>
<accession>A0ABQ0CNC0</accession>
<evidence type="ECO:0008006" key="7">
    <source>
        <dbReference type="Google" id="ProtNLM"/>
    </source>
</evidence>
<dbReference type="InterPro" id="IPR002110">
    <property type="entry name" value="Ankyrin_rpt"/>
</dbReference>
<comment type="caution">
    <text evidence="5">The sequence shown here is derived from an EMBL/GenBank/DDBJ whole genome shotgun (WGS) entry which is preliminary data.</text>
</comment>
<dbReference type="SMART" id="SM00248">
    <property type="entry name" value="ANK"/>
    <property type="match status" value="2"/>
</dbReference>
<keyword evidence="1" id="KW-0677">Repeat</keyword>
<feature type="repeat" description="ANK" evidence="3">
    <location>
        <begin position="386"/>
        <end position="418"/>
    </location>
</feature>
<name>A0ABQ0CNC0_9HYPO</name>
<dbReference type="Proteomes" id="UP001562357">
    <property type="component" value="Unassembled WGS sequence"/>
</dbReference>
<dbReference type="PROSITE" id="PS50297">
    <property type="entry name" value="ANK_REP_REGION"/>
    <property type="match status" value="1"/>
</dbReference>